<sequence length="97" mass="11179">MRREIEKAMNQNIPLKLRIAGHFSDGLLHGVDDIFTALSPEYGRERQFTRETIDNHLKSLCVVGIIKDAEAMLDGDDRLIVTYRISDFGRMKIRKAF</sequence>
<dbReference type="Proteomes" id="UP000011922">
    <property type="component" value="Unassembled WGS sequence"/>
</dbReference>
<evidence type="ECO:0008006" key="3">
    <source>
        <dbReference type="Google" id="ProtNLM"/>
    </source>
</evidence>
<proteinExistence type="predicted"/>
<protein>
    <recommendedName>
        <fullName evidence="3">Transcriptional regulator</fullName>
    </recommendedName>
</protein>
<dbReference type="EMBL" id="AOSV01000019">
    <property type="protein sequence ID" value="EMG37318.1"/>
    <property type="molecule type" value="Genomic_DNA"/>
</dbReference>
<gene>
    <name evidence="1" type="ORF">PCS_01829</name>
</gene>
<dbReference type="AlphaFoldDB" id="M5Q2C9"/>
<organism evidence="1 2">
    <name type="scientific">Desulfocurvibacter africanus PCS</name>
    <dbReference type="NCBI Taxonomy" id="1262666"/>
    <lineage>
        <taxon>Bacteria</taxon>
        <taxon>Pseudomonadati</taxon>
        <taxon>Thermodesulfobacteriota</taxon>
        <taxon>Desulfovibrionia</taxon>
        <taxon>Desulfovibrionales</taxon>
        <taxon>Desulfovibrionaceae</taxon>
        <taxon>Desulfocurvibacter</taxon>
    </lineage>
</organism>
<dbReference type="PATRIC" id="fig|1262666.3.peg.1852"/>
<comment type="caution">
    <text evidence="1">The sequence shown here is derived from an EMBL/GenBank/DDBJ whole genome shotgun (WGS) entry which is preliminary data.</text>
</comment>
<accession>M5Q2C9</accession>
<name>M5Q2C9_DESAF</name>
<evidence type="ECO:0000313" key="2">
    <source>
        <dbReference type="Proteomes" id="UP000011922"/>
    </source>
</evidence>
<evidence type="ECO:0000313" key="1">
    <source>
        <dbReference type="EMBL" id="EMG37318.1"/>
    </source>
</evidence>
<reference evidence="1 2" key="1">
    <citation type="journal article" date="2013" name="Genome Announc.">
        <title>Draft Genome Sequence for Desulfovibrio africanus Strain PCS.</title>
        <authorList>
            <person name="Brown S.D."/>
            <person name="Utturkar S.M."/>
            <person name="Arkin A.P."/>
            <person name="Deutschbauer A.M."/>
            <person name="Elias D.A."/>
            <person name="Hazen T.C."/>
            <person name="Chakraborty R."/>
        </authorList>
    </citation>
    <scope>NUCLEOTIDE SEQUENCE [LARGE SCALE GENOMIC DNA]</scope>
    <source>
        <strain evidence="1 2">PCS</strain>
    </source>
</reference>